<evidence type="ECO:0000313" key="1">
    <source>
        <dbReference type="EMBL" id="KAH6922758.1"/>
    </source>
</evidence>
<keyword evidence="2" id="KW-1185">Reference proteome</keyword>
<accession>A0ACB7RN10</accession>
<comment type="caution">
    <text evidence="1">The sequence shown here is derived from an EMBL/GenBank/DDBJ whole genome shotgun (WGS) entry which is preliminary data.</text>
</comment>
<organism evidence="1 2">
    <name type="scientific">Hyalomma asiaticum</name>
    <name type="common">Tick</name>
    <dbReference type="NCBI Taxonomy" id="266040"/>
    <lineage>
        <taxon>Eukaryota</taxon>
        <taxon>Metazoa</taxon>
        <taxon>Ecdysozoa</taxon>
        <taxon>Arthropoda</taxon>
        <taxon>Chelicerata</taxon>
        <taxon>Arachnida</taxon>
        <taxon>Acari</taxon>
        <taxon>Parasitiformes</taxon>
        <taxon>Ixodida</taxon>
        <taxon>Ixodoidea</taxon>
        <taxon>Ixodidae</taxon>
        <taxon>Hyalomminae</taxon>
        <taxon>Hyalomma</taxon>
    </lineage>
</organism>
<name>A0ACB7RN10_HYAAI</name>
<dbReference type="EMBL" id="CM023489">
    <property type="protein sequence ID" value="KAH6922758.1"/>
    <property type="molecule type" value="Genomic_DNA"/>
</dbReference>
<reference evidence="1" key="1">
    <citation type="submission" date="2020-05" db="EMBL/GenBank/DDBJ databases">
        <title>Large-scale comparative analyses of tick genomes elucidate their genetic diversity and vector capacities.</title>
        <authorList>
            <person name="Jia N."/>
            <person name="Wang J."/>
            <person name="Shi W."/>
            <person name="Du L."/>
            <person name="Sun Y."/>
            <person name="Zhan W."/>
            <person name="Jiang J."/>
            <person name="Wang Q."/>
            <person name="Zhang B."/>
            <person name="Ji P."/>
            <person name="Sakyi L.B."/>
            <person name="Cui X."/>
            <person name="Yuan T."/>
            <person name="Jiang B."/>
            <person name="Yang W."/>
            <person name="Lam T.T.-Y."/>
            <person name="Chang Q."/>
            <person name="Ding S."/>
            <person name="Wang X."/>
            <person name="Zhu J."/>
            <person name="Ruan X."/>
            <person name="Zhao L."/>
            <person name="Wei J."/>
            <person name="Que T."/>
            <person name="Du C."/>
            <person name="Cheng J."/>
            <person name="Dai P."/>
            <person name="Han X."/>
            <person name="Huang E."/>
            <person name="Gao Y."/>
            <person name="Liu J."/>
            <person name="Shao H."/>
            <person name="Ye R."/>
            <person name="Li L."/>
            <person name="Wei W."/>
            <person name="Wang X."/>
            <person name="Wang C."/>
            <person name="Yang T."/>
            <person name="Huo Q."/>
            <person name="Li W."/>
            <person name="Guo W."/>
            <person name="Chen H."/>
            <person name="Zhou L."/>
            <person name="Ni X."/>
            <person name="Tian J."/>
            <person name="Zhou Y."/>
            <person name="Sheng Y."/>
            <person name="Liu T."/>
            <person name="Pan Y."/>
            <person name="Xia L."/>
            <person name="Li J."/>
            <person name="Zhao F."/>
            <person name="Cao W."/>
        </authorList>
    </citation>
    <scope>NUCLEOTIDE SEQUENCE</scope>
    <source>
        <strain evidence="1">Hyas-2018</strain>
    </source>
</reference>
<evidence type="ECO:0000313" key="2">
    <source>
        <dbReference type="Proteomes" id="UP000821845"/>
    </source>
</evidence>
<dbReference type="Proteomes" id="UP000821845">
    <property type="component" value="Chromosome 9"/>
</dbReference>
<proteinExistence type="predicted"/>
<protein>
    <submittedName>
        <fullName evidence="1">Uncharacterized protein</fullName>
    </submittedName>
</protein>
<gene>
    <name evidence="1" type="ORF">HPB50_018802</name>
</gene>
<sequence length="565" mass="63917">MSIRLQIHQQIESFVQQMRDIGGPSDVRELDLTNCFLPEPDQLFFHIQQCTLLRSLRCINCALRPGDILVLIAQELPCLVEVEFSLASETVIDTALLMGTREQEWRSVDLRRELRRMYVDVCYNPCFETLRKLLRFFPNLKDLHVHLSHGSFPTAVLQCTAILVELASLETFTFTSDLLPPYLRQLVRPLRFMSCAFVCANVIYRKWSDNCNCVCLSDLASDPSGPRVLPYDVILAAVDVENEVLTAEWIRAAALRNNWWRVGHLCLLLLPADHLSVVYPKATAAYCQCLRYFFEEALCTVTELNISHFHFGPDLDLKDVLQLGSLGRLQSLSVSPCGLRRLSALHLVAQCCPDFKELDVRFERRGHFEHCAGCEGEVQFGPGDMSETHSADRAGFKNRLCRLTLSDVSNAVCRRFIESCGPTTTVRLFNSPDPLTCLGETLADNSTPRCLVLQHEHLQFHDSSIMAALSRMISLEYLYLLSAVSLPDDVAERSVLDLSKLPGLLFLHVHYRGLQCDYSKYEKITWMRKVDAPVGCGTLVRKGPCFPCCTPATFIGLSKPQNRDF</sequence>